<keyword evidence="2" id="KW-1185">Reference proteome</keyword>
<dbReference type="EMBL" id="VUMG01000001">
    <property type="protein sequence ID" value="MSS44756.1"/>
    <property type="molecule type" value="Genomic_DNA"/>
</dbReference>
<proteinExistence type="predicted"/>
<sequence length="64" mass="6360">MASSCRHIEHVCHGGGAGPGLSEVATARQAAAIEIAPTIIAAQHVTTSGSPAVAIVRENAARTS</sequence>
<evidence type="ECO:0000313" key="2">
    <source>
        <dbReference type="Proteomes" id="UP000466104"/>
    </source>
</evidence>
<comment type="caution">
    <text evidence="1">The sequence shown here is derived from an EMBL/GenBank/DDBJ whole genome shotgun (WGS) entry which is preliminary data.</text>
</comment>
<gene>
    <name evidence="1" type="ORF">FYJ43_01505</name>
</gene>
<dbReference type="Proteomes" id="UP000466104">
    <property type="component" value="Unassembled WGS sequence"/>
</dbReference>
<evidence type="ECO:0000313" key="1">
    <source>
        <dbReference type="EMBL" id="MSS44756.1"/>
    </source>
</evidence>
<organism evidence="1 2">
    <name type="scientific">Cutibacterium porci</name>
    <dbReference type="NCBI Taxonomy" id="2605781"/>
    <lineage>
        <taxon>Bacteria</taxon>
        <taxon>Bacillati</taxon>
        <taxon>Actinomycetota</taxon>
        <taxon>Actinomycetes</taxon>
        <taxon>Propionibacteriales</taxon>
        <taxon>Propionibacteriaceae</taxon>
        <taxon>Cutibacterium</taxon>
    </lineage>
</organism>
<dbReference type="AlphaFoldDB" id="A0A7K0J495"/>
<dbReference type="RefSeq" id="WP_154561320.1">
    <property type="nucleotide sequence ID" value="NZ_VUMG01000001.1"/>
</dbReference>
<accession>A0A7K0J495</accession>
<reference evidence="1 2" key="1">
    <citation type="submission" date="2019-08" db="EMBL/GenBank/DDBJ databases">
        <title>In-depth cultivation of the pig gut microbiome towards novel bacterial diversity and tailored functional studies.</title>
        <authorList>
            <person name="Wylensek D."/>
            <person name="Hitch T.C.A."/>
            <person name="Clavel T."/>
        </authorList>
    </citation>
    <scope>NUCLEOTIDE SEQUENCE [LARGE SCALE GENOMIC DNA]</scope>
    <source>
        <strain evidence="1 2">WCA-380-WT-3A</strain>
    </source>
</reference>
<protein>
    <submittedName>
        <fullName evidence="1">Uncharacterized protein</fullName>
    </submittedName>
</protein>
<name>A0A7K0J495_9ACTN</name>